<dbReference type="Pfam" id="PF19047">
    <property type="entry name" value="HOOK_N"/>
    <property type="match status" value="1"/>
</dbReference>
<sequence>MTSNDPVKDFMKSALVTWVRTFENDGGGGITYSALADGVFLYDVLNHIDPRGGGRPVNRHPTDPDTRLANLAQVLHHVKTFYQEVLSQTVVLRLPDVVLISKAGETVAGVSELRQLLLLVLGVAVQCTRKEDVVNNITKLDIDTQHCIVECIKEVTDNPEAVWPAEWTNVEAVPEDQLGTAFSLLSQHCKRLAQERDAFNQELLRALCGEGEEEGNSQESVHHLGVQLADAKAQLRRLRQEYDEKAEAVTEYKDELEQTKAAVAKLRQENVELVQDARAARAWRDEADILRERATRVDALEQEVTRYRDKMADIEFYKTRVEEFREDNRILVETKEMLEEQLASSRRRAEQVLDLENNILQLKQTINQLSIERDSERERLQEVMEENAQLQLSTKNSLSETSTLVSQIDLLKTKAGNANGTSIGSDLIGDAQARVLKLQLENQRLEAELEQLKRENVHLSSEKQLELDKENKRLSMKVTQLQEVTQRDRSQVLESQQEIEKQVQEKKRLQETIGTIKENSERQMNEFKNENSQLQELIESLRERQKKTTDTRLHDVEGENKKLMDTNLQLHSQVTRLEYEKQQLNRLTERLKESAETLSEVEHQKAEMERENRDLHRAISSFKESCERHEKLEHEHASLEVEYTRVSRLLTSMKETVSKLESVHSEKFELESEVERLNRSMSTLKTSSDRIADLETEKEQLLQQSSLMQKQLTNLKANRTRAEQLDIEILKLRNEDTKKQRSLENTQKKLEELEREKSELENENTKLQRTVETLKMTTKKLNELERDLTNLEGTNDRLERENKSFHKEVSRLRSAIEVKDSLIDEGASKTSTQERDIKRLSKDLSHLKGNDNRLQELEREKRELEQQMSTERKTLVTLREDLVSEKVRTQQLSNQLDSLMSDLAKLGLNPDNLVAPASETNNDRYKILELMLEETLKRSVEVREEKISSLESRLNESVTRNKELRNQLMEVRSDFDSLQQRHQEEGQGATENVTKEVSKLRKASRQAEEEKVGLENEVTELKSQTASYREQVCALQSQVTSLSNQNTIMSKHNANLQGENARLQVENTTLQSQSASLIAQNSALQTSAGQNEKELEKNRRNFEERGTRLTQLVTDHEALQRLHQQLTREYDTLVQDHNNLKSSLKNLKHEHKSLKERQNDISNGEDDLLKLRETLETEVSKLKADSTSLSNLRAEHSRLKDDFRSLFSANEKLRTEYKNLQGDYKAIKTENNTLKLKLTELNGELNDTRDQMAALDVEVSKLTNKAQVLQTLNVTLEEDRRSLMSQVSLLLTQYHDLLTQTLEDKQHFHQEEKNFTDKLNNLRRQKEKLEEKIMDQYRRMDSSPSKSNKLNSALQSTTKTANGLHTFNKTKLSPGCVPYSKGFGSNLVRRVRKAGNEFISKTGRSRSRGRDEGGGGDSPDSSSLGSSSHANDSLDSGSETRRSSPNLPPSPPHDLEHGERLGRSGTLPHHYRKSLPPSINDIYTSQILRGSVSSEELVSLRSGDASDGHGGDDSLSTVTGVSNGTMELSRAGSRRPVYLTEDPDSIPTRDVGPEPLNDNQSRGRSSIRSTNSSISQQVLNRNYNSYNNMSAPGTPRTPTPNNSLPRSSTPKSATGVRRERAVDDDTQPPTTPKLPPRAEHSSSAPQVPPRSRRGSSLVQTDSLNSSQGSGGGGTTAPGSPEPERPPRPPPRTSPTNTDIKAPPPTKDMVDNSIWYEYGCV</sequence>
<keyword evidence="2" id="KW-0963">Cytoplasm</keyword>
<feature type="region of interest" description="Disordered" evidence="5">
    <location>
        <begin position="1396"/>
        <end position="1478"/>
    </location>
</feature>
<accession>A0AAV2PMW5</accession>
<dbReference type="Proteomes" id="UP001497623">
    <property type="component" value="Unassembled WGS sequence"/>
</dbReference>
<feature type="compositionally biased region" description="Low complexity" evidence="5">
    <location>
        <begin position="1562"/>
        <end position="1575"/>
    </location>
</feature>
<feature type="compositionally biased region" description="Polar residues" evidence="5">
    <location>
        <begin position="1517"/>
        <end position="1526"/>
    </location>
</feature>
<feature type="coiled-coil region" evidence="4">
    <location>
        <begin position="1210"/>
        <end position="1279"/>
    </location>
</feature>
<feature type="compositionally biased region" description="Polar residues" evidence="5">
    <location>
        <begin position="1654"/>
        <end position="1664"/>
    </location>
</feature>
<dbReference type="EMBL" id="CAXKWB010000750">
    <property type="protein sequence ID" value="CAL4062152.1"/>
    <property type="molecule type" value="Genomic_DNA"/>
</dbReference>
<protein>
    <recommendedName>
        <fullName evidence="6">HOOK N-terminal domain-containing protein</fullName>
    </recommendedName>
</protein>
<evidence type="ECO:0000259" key="6">
    <source>
        <dbReference type="Pfam" id="PF19047"/>
    </source>
</evidence>
<feature type="coiled-coil region" evidence="4">
    <location>
        <begin position="221"/>
        <end position="393"/>
    </location>
</feature>
<dbReference type="GO" id="GO:0031122">
    <property type="term" value="P:cytoplasmic microtubule organization"/>
    <property type="evidence" value="ECO:0007669"/>
    <property type="project" value="TreeGrafter"/>
</dbReference>
<dbReference type="GO" id="GO:0008017">
    <property type="term" value="F:microtubule binding"/>
    <property type="evidence" value="ECO:0007669"/>
    <property type="project" value="TreeGrafter"/>
</dbReference>
<keyword evidence="3 4" id="KW-0175">Coiled coil</keyword>
<evidence type="ECO:0000256" key="1">
    <source>
        <dbReference type="ARBA" id="ARBA00004496"/>
    </source>
</evidence>
<feature type="compositionally biased region" description="Low complexity" evidence="5">
    <location>
        <begin position="1418"/>
        <end position="1428"/>
    </location>
</feature>
<dbReference type="InterPro" id="IPR036872">
    <property type="entry name" value="CH_dom_sf"/>
</dbReference>
<dbReference type="Gene3D" id="1.10.287.1490">
    <property type="match status" value="1"/>
</dbReference>
<feature type="region of interest" description="Disordered" evidence="5">
    <location>
        <begin position="1336"/>
        <end position="1372"/>
    </location>
</feature>
<dbReference type="Gene3D" id="1.10.418.10">
    <property type="entry name" value="Calponin-like domain"/>
    <property type="match status" value="1"/>
</dbReference>
<comment type="caution">
    <text evidence="7">The sequence shown here is derived from an EMBL/GenBank/DDBJ whole genome shotgun (WGS) entry which is preliminary data.</text>
</comment>
<dbReference type="GO" id="GO:0005813">
    <property type="term" value="C:centrosome"/>
    <property type="evidence" value="ECO:0007669"/>
    <property type="project" value="TreeGrafter"/>
</dbReference>
<dbReference type="PANTHER" id="PTHR18947:SF28">
    <property type="entry name" value="GIRDIN, ISOFORM A"/>
    <property type="match status" value="1"/>
</dbReference>
<evidence type="ECO:0000313" key="8">
    <source>
        <dbReference type="Proteomes" id="UP001497623"/>
    </source>
</evidence>
<feature type="compositionally biased region" description="Polar residues" evidence="5">
    <location>
        <begin position="1576"/>
        <end position="1591"/>
    </location>
</feature>
<gene>
    <name evidence="7" type="ORF">MNOR_LOCUS2451</name>
</gene>
<name>A0AAV2PMW5_MEGNR</name>
<dbReference type="PANTHER" id="PTHR18947">
    <property type="entry name" value="HOOK PROTEINS"/>
    <property type="match status" value="1"/>
</dbReference>
<keyword evidence="8" id="KW-1185">Reference proteome</keyword>
<dbReference type="GO" id="GO:0005737">
    <property type="term" value="C:cytoplasm"/>
    <property type="evidence" value="ECO:0007669"/>
    <property type="project" value="UniProtKB-SubCell"/>
</dbReference>
<evidence type="ECO:0000256" key="5">
    <source>
        <dbReference type="SAM" id="MobiDB-lite"/>
    </source>
</evidence>
<feature type="compositionally biased region" description="Polar residues" evidence="5">
    <location>
        <begin position="1342"/>
        <end position="1371"/>
    </location>
</feature>
<proteinExistence type="predicted"/>
<feature type="domain" description="HOOK N-terminal" evidence="6">
    <location>
        <begin position="13"/>
        <end position="154"/>
    </location>
</feature>
<feature type="coiled-coil region" evidence="4">
    <location>
        <begin position="947"/>
        <end position="1073"/>
    </location>
</feature>
<evidence type="ECO:0000256" key="3">
    <source>
        <dbReference type="ARBA" id="ARBA00023054"/>
    </source>
</evidence>
<evidence type="ECO:0000256" key="4">
    <source>
        <dbReference type="SAM" id="Coils"/>
    </source>
</evidence>
<feature type="coiled-coil region" evidence="4">
    <location>
        <begin position="428"/>
        <end position="815"/>
    </location>
</feature>
<feature type="coiled-coil region" evidence="4">
    <location>
        <begin position="1109"/>
        <end position="1185"/>
    </location>
</feature>
<evidence type="ECO:0000313" key="7">
    <source>
        <dbReference type="EMBL" id="CAL4062152.1"/>
    </source>
</evidence>
<feature type="coiled-coil region" evidence="4">
    <location>
        <begin position="847"/>
        <end position="881"/>
    </location>
</feature>
<feature type="compositionally biased region" description="Polar residues" evidence="5">
    <location>
        <begin position="1599"/>
        <end position="1612"/>
    </location>
</feature>
<evidence type="ECO:0000256" key="2">
    <source>
        <dbReference type="ARBA" id="ARBA00022490"/>
    </source>
</evidence>
<dbReference type="CDD" id="cd22223">
    <property type="entry name" value="HkD_HkRP"/>
    <property type="match status" value="1"/>
</dbReference>
<organism evidence="7 8">
    <name type="scientific">Meganyctiphanes norvegica</name>
    <name type="common">Northern krill</name>
    <name type="synonym">Thysanopoda norvegica</name>
    <dbReference type="NCBI Taxonomy" id="48144"/>
    <lineage>
        <taxon>Eukaryota</taxon>
        <taxon>Metazoa</taxon>
        <taxon>Ecdysozoa</taxon>
        <taxon>Arthropoda</taxon>
        <taxon>Crustacea</taxon>
        <taxon>Multicrustacea</taxon>
        <taxon>Malacostraca</taxon>
        <taxon>Eumalacostraca</taxon>
        <taxon>Eucarida</taxon>
        <taxon>Euphausiacea</taxon>
        <taxon>Euphausiidae</taxon>
        <taxon>Meganyctiphanes</taxon>
    </lineage>
</organism>
<feature type="compositionally biased region" description="Basic and acidic residues" evidence="5">
    <location>
        <begin position="1453"/>
        <end position="1462"/>
    </location>
</feature>
<feature type="region of interest" description="Disordered" evidence="5">
    <location>
        <begin position="1499"/>
        <end position="1711"/>
    </location>
</feature>
<dbReference type="GO" id="GO:0030705">
    <property type="term" value="P:cytoskeleton-dependent intracellular transport"/>
    <property type="evidence" value="ECO:0007669"/>
    <property type="project" value="InterPro"/>
</dbReference>
<dbReference type="InterPro" id="IPR043936">
    <property type="entry name" value="HOOK_N"/>
</dbReference>
<dbReference type="SUPFAM" id="SSF116907">
    <property type="entry name" value="Hook domain"/>
    <property type="match status" value="1"/>
</dbReference>
<reference evidence="7 8" key="1">
    <citation type="submission" date="2024-05" db="EMBL/GenBank/DDBJ databases">
        <authorList>
            <person name="Wallberg A."/>
        </authorList>
    </citation>
    <scope>NUCLEOTIDE SEQUENCE [LARGE SCALE GENOMIC DNA]</scope>
</reference>
<comment type="subcellular location">
    <subcellularLocation>
        <location evidence="1">Cytoplasm</location>
    </subcellularLocation>
</comment>
<dbReference type="GO" id="GO:0051959">
    <property type="term" value="F:dynein light intermediate chain binding"/>
    <property type="evidence" value="ECO:0007669"/>
    <property type="project" value="TreeGrafter"/>
</dbReference>